<dbReference type="Proteomes" id="UP000199406">
    <property type="component" value="Unassembled WGS sequence"/>
</dbReference>
<name>A0A1G7RE99_9ACTN</name>
<dbReference type="EMBL" id="FNBT01000011">
    <property type="protein sequence ID" value="SDG09073.1"/>
    <property type="molecule type" value="Genomic_DNA"/>
</dbReference>
<proteinExistence type="predicted"/>
<reference evidence="2" key="1">
    <citation type="submission" date="2016-10" db="EMBL/GenBank/DDBJ databases">
        <authorList>
            <person name="Varghese N."/>
            <person name="Submissions S."/>
        </authorList>
    </citation>
    <scope>NUCLEOTIDE SEQUENCE [LARGE SCALE GENOMIC DNA]</scope>
    <source>
        <strain evidence="2">DSM 44268</strain>
    </source>
</reference>
<dbReference type="RefSeq" id="WP_091771373.1">
    <property type="nucleotide sequence ID" value="NZ_FNBT01000011.1"/>
</dbReference>
<keyword evidence="2" id="KW-1185">Reference proteome</keyword>
<accession>A0A1G7RE99</accession>
<sequence length="202" mass="21278">MARTWTHVGRCWSNGEPFLALDGDLLPDWSGETGGHYEQLVPNLDYELSSIPVGAGRAAVVLTDAEVADEGWLEVFRADDDAVAVLQVSGGDYPTAVAAALAQPDDAAEPGDHITVPSGRFAFVSAALDGAGVEAAPLRPESPGPIPASGDYDERRAGAGAPLLRATAHGYRIWVQWRTELGGDAVFARWLFVPASGDIPSR</sequence>
<protein>
    <submittedName>
        <fullName evidence="1">Uncharacterized protein</fullName>
    </submittedName>
</protein>
<dbReference type="AlphaFoldDB" id="A0A1G7RE99"/>
<organism evidence="1 2">
    <name type="scientific">Blastococcus aurantiacus</name>
    <dbReference type="NCBI Taxonomy" id="1550231"/>
    <lineage>
        <taxon>Bacteria</taxon>
        <taxon>Bacillati</taxon>
        <taxon>Actinomycetota</taxon>
        <taxon>Actinomycetes</taxon>
        <taxon>Geodermatophilales</taxon>
        <taxon>Geodermatophilaceae</taxon>
        <taxon>Blastococcus</taxon>
    </lineage>
</organism>
<gene>
    <name evidence="1" type="ORF">SAMN05660662_0290</name>
</gene>
<evidence type="ECO:0000313" key="1">
    <source>
        <dbReference type="EMBL" id="SDG09073.1"/>
    </source>
</evidence>
<evidence type="ECO:0000313" key="2">
    <source>
        <dbReference type="Proteomes" id="UP000199406"/>
    </source>
</evidence>
<dbReference type="OrthoDB" id="3388435at2"/>